<dbReference type="GO" id="GO:0030170">
    <property type="term" value="F:pyridoxal phosphate binding"/>
    <property type="evidence" value="ECO:0007669"/>
    <property type="project" value="InterPro"/>
</dbReference>
<dbReference type="FunFam" id="3.40.50.1100:FF:000005">
    <property type="entry name" value="Threonine dehydratase catabolic"/>
    <property type="match status" value="1"/>
</dbReference>
<evidence type="ECO:0000259" key="13">
    <source>
        <dbReference type="PROSITE" id="PS51672"/>
    </source>
</evidence>
<evidence type="ECO:0000313" key="14">
    <source>
        <dbReference type="EMBL" id="AJY46448.1"/>
    </source>
</evidence>
<dbReference type="PROSITE" id="PS51672">
    <property type="entry name" value="ACT_LIKE"/>
    <property type="match status" value="1"/>
</dbReference>
<keyword evidence="15" id="KW-1185">Reference proteome</keyword>
<dbReference type="UniPathway" id="UPA00047">
    <property type="reaction ID" value="UER00054"/>
</dbReference>
<dbReference type="InterPro" id="IPR001926">
    <property type="entry name" value="TrpB-like_PALP"/>
</dbReference>
<dbReference type="STRING" id="1486262.TM49_13405"/>
<sequence length="416" mass="45445">MDEAVRRSEVALRDLFEPTPLQRNVHLSTLFDADIYLKREDLTPVRSYKLRGAFNFMRKHLETGGRDKVFACASAGNHAQGFAFCCKHFGVEGVVFMPVTTPQQKIDKTRTFGEGHIRIELVGDIFDVCYDAARRFVAENGGVMVPPFDHVDIIEGQATIAAEIEAAWPEPGELPDMVVLPVGGGGLAAGITGYFAGRMPDDAFIFAEPAGAPSLKRSLEAGQVVTLDEVDNFVDGAAVARIGDANFAALERFPAEQVILVKENALCVTMTEMLNVEGVVLEPAGALALTALRGLPATSIRGKKIVILVSGGNFDFDRLPDVKERAMRHLGLKKYLILRLPQRPGALKDFLGLLGPEDDIARFEYLKKSARNFGSILIGIETARPENFNTLFDKINAGGLKYQDITENEILANLII</sequence>
<dbReference type="AlphaFoldDB" id="A0A0D5LSW6"/>
<dbReference type="Gene3D" id="3.40.50.1100">
    <property type="match status" value="2"/>
</dbReference>
<dbReference type="InterPro" id="IPR000634">
    <property type="entry name" value="Ser/Thr_deHydtase_PyrdxlP-BS"/>
</dbReference>
<evidence type="ECO:0000256" key="11">
    <source>
        <dbReference type="ARBA" id="ARBA00025527"/>
    </source>
</evidence>
<evidence type="ECO:0000256" key="4">
    <source>
        <dbReference type="ARBA" id="ARBA00010869"/>
    </source>
</evidence>
<dbReference type="KEGG" id="mey:TM49_13405"/>
<dbReference type="InterPro" id="IPR036052">
    <property type="entry name" value="TrpB-like_PALP_sf"/>
</dbReference>
<dbReference type="InterPro" id="IPR038110">
    <property type="entry name" value="TD_ACT-like_sf"/>
</dbReference>
<dbReference type="GO" id="GO:0006565">
    <property type="term" value="P:L-serine catabolic process"/>
    <property type="evidence" value="ECO:0007669"/>
    <property type="project" value="TreeGrafter"/>
</dbReference>
<evidence type="ECO:0000256" key="2">
    <source>
        <dbReference type="ARBA" id="ARBA00001933"/>
    </source>
</evidence>
<keyword evidence="8 12" id="KW-0663">Pyridoxal phosphate</keyword>
<reference evidence="14 15" key="1">
    <citation type="journal article" date="2015" name="Genome Announc.">
        <title>Complete genome sequence of Martelella endophytica YC6887, which has antifungal activity associated with a halophyte.</title>
        <authorList>
            <person name="Khan A."/>
            <person name="Khan H."/>
            <person name="Chung E.J."/>
            <person name="Hossain M.T."/>
            <person name="Chung Y.R."/>
        </authorList>
    </citation>
    <scope>NUCLEOTIDE SEQUENCE [LARGE SCALE GENOMIC DNA]</scope>
    <source>
        <strain evidence="14">YC6887</strain>
    </source>
</reference>
<keyword evidence="7 12" id="KW-0412">Isoleucine biosynthesis</keyword>
<protein>
    <recommendedName>
        <fullName evidence="12">L-threonine dehydratase</fullName>
        <ecNumber evidence="12">4.3.1.19</ecNumber>
    </recommendedName>
    <alternativeName>
        <fullName evidence="12">Threonine deaminase</fullName>
    </alternativeName>
</protein>
<dbReference type="OrthoDB" id="9811476at2"/>
<dbReference type="EMBL" id="CP010803">
    <property type="protein sequence ID" value="AJY46448.1"/>
    <property type="molecule type" value="Genomic_DNA"/>
</dbReference>
<organism evidence="14 15">
    <name type="scientific">Martelella endophytica</name>
    <dbReference type="NCBI Taxonomy" id="1486262"/>
    <lineage>
        <taxon>Bacteria</taxon>
        <taxon>Pseudomonadati</taxon>
        <taxon>Pseudomonadota</taxon>
        <taxon>Alphaproteobacteria</taxon>
        <taxon>Hyphomicrobiales</taxon>
        <taxon>Aurantimonadaceae</taxon>
        <taxon>Martelella</taxon>
    </lineage>
</organism>
<dbReference type="GO" id="GO:0004794">
    <property type="term" value="F:threonine deaminase activity"/>
    <property type="evidence" value="ECO:0007669"/>
    <property type="project" value="UniProtKB-UniRule"/>
</dbReference>
<dbReference type="Pfam" id="PF00291">
    <property type="entry name" value="PALP"/>
    <property type="match status" value="1"/>
</dbReference>
<gene>
    <name evidence="12" type="primary">ilvA</name>
    <name evidence="14" type="ORF">TM49_13405</name>
</gene>
<dbReference type="PATRIC" id="fig|1486262.3.peg.2770"/>
<dbReference type="Proteomes" id="UP000032611">
    <property type="component" value="Chromosome"/>
</dbReference>
<dbReference type="NCBIfam" id="NF006390">
    <property type="entry name" value="PRK08639.1"/>
    <property type="match status" value="1"/>
</dbReference>
<dbReference type="PROSITE" id="PS00165">
    <property type="entry name" value="DEHYDRATASE_SER_THR"/>
    <property type="match status" value="1"/>
</dbReference>
<dbReference type="InterPro" id="IPR001721">
    <property type="entry name" value="TD_ACT-like"/>
</dbReference>
<dbReference type="InterPro" id="IPR011820">
    <property type="entry name" value="IlvA"/>
</dbReference>
<evidence type="ECO:0000256" key="8">
    <source>
        <dbReference type="ARBA" id="ARBA00022898"/>
    </source>
</evidence>
<evidence type="ECO:0000256" key="1">
    <source>
        <dbReference type="ARBA" id="ARBA00001274"/>
    </source>
</evidence>
<evidence type="ECO:0000256" key="9">
    <source>
        <dbReference type="ARBA" id="ARBA00023239"/>
    </source>
</evidence>
<keyword evidence="9 12" id="KW-0456">Lyase</keyword>
<comment type="function">
    <text evidence="11 12">Catalyzes the anaerobic formation of alpha-ketobutyrate and ammonia from threonine in a two-step reaction. The first step involved a dehydration of threonine and a production of enamine intermediates (aminocrotonate), which tautomerizes to its imine form (iminobutyrate). Both intermediates are unstable and short-lived. The second step is the nonenzymatic hydrolysis of the enamine/imine intermediates to form 2-ketobutyrate and free ammonia. In the low water environment of the cell, the second step is accelerated by RidA.</text>
</comment>
<dbReference type="PANTHER" id="PTHR48078:SF11">
    <property type="entry name" value="THREONINE DEHYDRATASE, MITOCHONDRIAL"/>
    <property type="match status" value="1"/>
</dbReference>
<dbReference type="RefSeq" id="WP_045681949.1">
    <property type="nucleotide sequence ID" value="NZ_CP010803.1"/>
</dbReference>
<comment type="subunit">
    <text evidence="5 12">Homotetramer.</text>
</comment>
<dbReference type="NCBIfam" id="TIGR02079">
    <property type="entry name" value="THD1"/>
    <property type="match status" value="1"/>
</dbReference>
<comment type="similarity">
    <text evidence="4 12">Belongs to the serine/threonine dehydratase family.</text>
</comment>
<name>A0A0D5LSW6_MAREN</name>
<dbReference type="InterPro" id="IPR050147">
    <property type="entry name" value="Ser/Thr_Dehydratase"/>
</dbReference>
<evidence type="ECO:0000256" key="3">
    <source>
        <dbReference type="ARBA" id="ARBA00004810"/>
    </source>
</evidence>
<feature type="domain" description="ACT-like" evidence="13">
    <location>
        <begin position="334"/>
        <end position="407"/>
    </location>
</feature>
<dbReference type="SUPFAM" id="SSF53686">
    <property type="entry name" value="Tryptophan synthase beta subunit-like PLP-dependent enzymes"/>
    <property type="match status" value="1"/>
</dbReference>
<evidence type="ECO:0000256" key="12">
    <source>
        <dbReference type="RuleBase" id="RU362012"/>
    </source>
</evidence>
<dbReference type="HOGENOM" id="CLU_021152_4_2_5"/>
<dbReference type="Pfam" id="PF00585">
    <property type="entry name" value="Thr_dehydrat_C"/>
    <property type="match status" value="1"/>
</dbReference>
<dbReference type="GO" id="GO:0003941">
    <property type="term" value="F:L-serine ammonia-lyase activity"/>
    <property type="evidence" value="ECO:0007669"/>
    <property type="project" value="TreeGrafter"/>
</dbReference>
<comment type="catalytic activity">
    <reaction evidence="1 12">
        <text>L-threonine = 2-oxobutanoate + NH4(+)</text>
        <dbReference type="Rhea" id="RHEA:22108"/>
        <dbReference type="ChEBI" id="CHEBI:16763"/>
        <dbReference type="ChEBI" id="CHEBI:28938"/>
        <dbReference type="ChEBI" id="CHEBI:57926"/>
        <dbReference type="EC" id="4.3.1.19"/>
    </reaction>
</comment>
<accession>A0A0D5LSW6</accession>
<keyword evidence="10 12" id="KW-0100">Branched-chain amino acid biosynthesis</keyword>
<evidence type="ECO:0000313" key="15">
    <source>
        <dbReference type="Proteomes" id="UP000032611"/>
    </source>
</evidence>
<keyword evidence="6 12" id="KW-0028">Amino-acid biosynthesis</keyword>
<proteinExistence type="inferred from homology"/>
<comment type="cofactor">
    <cofactor evidence="2 12">
        <name>pyridoxal 5'-phosphate</name>
        <dbReference type="ChEBI" id="CHEBI:597326"/>
    </cofactor>
</comment>
<dbReference type="GO" id="GO:0006567">
    <property type="term" value="P:L-threonine catabolic process"/>
    <property type="evidence" value="ECO:0007669"/>
    <property type="project" value="TreeGrafter"/>
</dbReference>
<dbReference type="SUPFAM" id="SSF55021">
    <property type="entry name" value="ACT-like"/>
    <property type="match status" value="1"/>
</dbReference>
<evidence type="ECO:0000256" key="5">
    <source>
        <dbReference type="ARBA" id="ARBA00011881"/>
    </source>
</evidence>
<dbReference type="PANTHER" id="PTHR48078">
    <property type="entry name" value="THREONINE DEHYDRATASE, MITOCHONDRIAL-RELATED"/>
    <property type="match status" value="1"/>
</dbReference>
<evidence type="ECO:0000256" key="7">
    <source>
        <dbReference type="ARBA" id="ARBA00022624"/>
    </source>
</evidence>
<dbReference type="InterPro" id="IPR045865">
    <property type="entry name" value="ACT-like_dom_sf"/>
</dbReference>
<dbReference type="Gene3D" id="3.40.1020.10">
    <property type="entry name" value="Biosynthetic Threonine Deaminase, Domain 3"/>
    <property type="match status" value="1"/>
</dbReference>
<evidence type="ECO:0000256" key="6">
    <source>
        <dbReference type="ARBA" id="ARBA00022605"/>
    </source>
</evidence>
<dbReference type="EC" id="4.3.1.19" evidence="12"/>
<comment type="pathway">
    <text evidence="3 12">Amino-acid biosynthesis; L-isoleucine biosynthesis; 2-oxobutanoate from L-threonine: step 1/1.</text>
</comment>
<dbReference type="CDD" id="cd01562">
    <property type="entry name" value="Thr-dehyd"/>
    <property type="match status" value="1"/>
</dbReference>
<dbReference type="GO" id="GO:0009097">
    <property type="term" value="P:isoleucine biosynthetic process"/>
    <property type="evidence" value="ECO:0007669"/>
    <property type="project" value="UniProtKB-UniRule"/>
</dbReference>
<evidence type="ECO:0000256" key="10">
    <source>
        <dbReference type="ARBA" id="ARBA00023304"/>
    </source>
</evidence>